<feature type="region of interest" description="Disordered" evidence="1">
    <location>
        <begin position="129"/>
        <end position="171"/>
    </location>
</feature>
<dbReference type="eggNOG" id="KOG1801">
    <property type="taxonomic scope" value="Eukaryota"/>
</dbReference>
<dbReference type="Proteomes" id="UP000001876">
    <property type="component" value="Unassembled WGS sequence"/>
</dbReference>
<dbReference type="GeneID" id="9684036"/>
<evidence type="ECO:0000313" key="2">
    <source>
        <dbReference type="EMBL" id="EEH57052.1"/>
    </source>
</evidence>
<accession>C1MS03</accession>
<sequence>MALTSEQQTSHLSRLQQEILPWDYYRIGTSEEEDAVKPAGNRTLREVPQTFTSVDEYVNVFEPLVLEECAAQLGRTDDDEDQRAAVIGAVEKSERVNGFHVVRFALREEAAREFRDNDVFLLSKFDPFEDEEFDDDDEDEEEDEEEGGDGDDAKKKKNKKSETSAKRAAVLADDHPDAAFLTGAAGASNKRAADAFAPDDDREWRRAYALGFVDAKERKERVRVRFFLPDSPNTSRLSARAGETLDDADYARFRSVRNALARGKGAW</sequence>
<evidence type="ECO:0000256" key="1">
    <source>
        <dbReference type="SAM" id="MobiDB-lite"/>
    </source>
</evidence>
<keyword evidence="3" id="KW-1185">Reference proteome</keyword>
<dbReference type="AlphaFoldDB" id="C1MS03"/>
<protein>
    <submittedName>
        <fullName evidence="2">Predicted protein</fullName>
    </submittedName>
</protein>
<reference evidence="2 3" key="1">
    <citation type="journal article" date="2009" name="Science">
        <title>Green evolution and dynamic adaptations revealed by genomes of the marine picoeukaryotes Micromonas.</title>
        <authorList>
            <person name="Worden A.Z."/>
            <person name="Lee J.H."/>
            <person name="Mock T."/>
            <person name="Rouze P."/>
            <person name="Simmons M.P."/>
            <person name="Aerts A.L."/>
            <person name="Allen A.E."/>
            <person name="Cuvelier M.L."/>
            <person name="Derelle E."/>
            <person name="Everett M.V."/>
            <person name="Foulon E."/>
            <person name="Grimwood J."/>
            <person name="Gundlach H."/>
            <person name="Henrissat B."/>
            <person name="Napoli C."/>
            <person name="McDonald S.M."/>
            <person name="Parker M.S."/>
            <person name="Rombauts S."/>
            <person name="Salamov A."/>
            <person name="Von Dassow P."/>
            <person name="Badger J.H."/>
            <person name="Coutinho P.M."/>
            <person name="Demir E."/>
            <person name="Dubchak I."/>
            <person name="Gentemann C."/>
            <person name="Eikrem W."/>
            <person name="Gready J.E."/>
            <person name="John U."/>
            <person name="Lanier W."/>
            <person name="Lindquist E.A."/>
            <person name="Lucas S."/>
            <person name="Mayer K.F."/>
            <person name="Moreau H."/>
            <person name="Not F."/>
            <person name="Otillar R."/>
            <person name="Panaud O."/>
            <person name="Pangilinan J."/>
            <person name="Paulsen I."/>
            <person name="Piegu B."/>
            <person name="Poliakov A."/>
            <person name="Robbens S."/>
            <person name="Schmutz J."/>
            <person name="Toulza E."/>
            <person name="Wyss T."/>
            <person name="Zelensky A."/>
            <person name="Zhou K."/>
            <person name="Armbrust E.V."/>
            <person name="Bhattacharya D."/>
            <person name="Goodenough U.W."/>
            <person name="Van de Peer Y."/>
            <person name="Grigoriev I.V."/>
        </authorList>
    </citation>
    <scope>NUCLEOTIDE SEQUENCE [LARGE SCALE GENOMIC DNA]</scope>
    <source>
        <strain evidence="2 3">CCMP1545</strain>
    </source>
</reference>
<dbReference type="EMBL" id="GG663739">
    <property type="protein sequence ID" value="EEH57052.1"/>
    <property type="molecule type" value="Genomic_DNA"/>
</dbReference>
<gene>
    <name evidence="2" type="ORF">MICPUCDRAFT_58295</name>
</gene>
<dbReference type="KEGG" id="mpp:MICPUCDRAFT_58295"/>
<dbReference type="RefSeq" id="XP_003058597.1">
    <property type="nucleotide sequence ID" value="XM_003058551.1"/>
</dbReference>
<proteinExistence type="predicted"/>
<organism evidence="3">
    <name type="scientific">Micromonas pusilla (strain CCMP1545)</name>
    <name type="common">Picoplanktonic green alga</name>
    <dbReference type="NCBI Taxonomy" id="564608"/>
    <lineage>
        <taxon>Eukaryota</taxon>
        <taxon>Viridiplantae</taxon>
        <taxon>Chlorophyta</taxon>
        <taxon>Mamiellophyceae</taxon>
        <taxon>Mamiellales</taxon>
        <taxon>Mamiellaceae</taxon>
        <taxon>Micromonas</taxon>
    </lineage>
</organism>
<evidence type="ECO:0000313" key="3">
    <source>
        <dbReference type="Proteomes" id="UP000001876"/>
    </source>
</evidence>
<dbReference type="OrthoDB" id="6513042at2759"/>
<feature type="compositionally biased region" description="Acidic residues" evidence="1">
    <location>
        <begin position="129"/>
        <end position="150"/>
    </location>
</feature>
<dbReference type="STRING" id="564608.C1MS03"/>
<name>C1MS03_MICPC</name>